<gene>
    <name evidence="1" type="ordered locus">MTR_1g098930</name>
    <name evidence="2" type="ORF">MtrunA17_Chr1g0201961</name>
</gene>
<evidence type="ECO:0000313" key="1">
    <source>
        <dbReference type="EMBL" id="AES62368.1"/>
    </source>
</evidence>
<reference evidence="2" key="5">
    <citation type="journal article" date="2018" name="Nat. Plants">
        <title>Whole-genome landscape of Medicago truncatula symbiotic genes.</title>
        <authorList>
            <person name="Pecrix Y."/>
            <person name="Gamas P."/>
            <person name="Carrere S."/>
        </authorList>
    </citation>
    <scope>NUCLEOTIDE SEQUENCE</scope>
    <source>
        <tissue evidence="2">Leaves</tissue>
    </source>
</reference>
<dbReference type="EMBL" id="PSQE01000001">
    <property type="protein sequence ID" value="RHN81697.1"/>
    <property type="molecule type" value="Genomic_DNA"/>
</dbReference>
<reference evidence="1 4" key="2">
    <citation type="journal article" date="2014" name="BMC Genomics">
        <title>An improved genome release (version Mt4.0) for the model legume Medicago truncatula.</title>
        <authorList>
            <person name="Tang H."/>
            <person name="Krishnakumar V."/>
            <person name="Bidwell S."/>
            <person name="Rosen B."/>
            <person name="Chan A."/>
            <person name="Zhou S."/>
            <person name="Gentzbittel L."/>
            <person name="Childs K.L."/>
            <person name="Yandell M."/>
            <person name="Gundlach H."/>
            <person name="Mayer K.F."/>
            <person name="Schwartz D.C."/>
            <person name="Town C.D."/>
        </authorList>
    </citation>
    <scope>GENOME REANNOTATION</scope>
    <source>
        <strain evidence="3 4">cv. Jemalong A17</strain>
    </source>
</reference>
<reference evidence="5" key="4">
    <citation type="journal article" date="2018" name="Nat. Plants">
        <title>Whole-genome landscape of Medicago truncatula symbiotic genes.</title>
        <authorList>
            <person name="Pecrix Y."/>
            <person name="Staton S.E."/>
            <person name="Sallet E."/>
            <person name="Lelandais-Briere C."/>
            <person name="Moreau S."/>
            <person name="Carrere S."/>
            <person name="Blein T."/>
            <person name="Jardinaud M.F."/>
            <person name="Latrasse D."/>
            <person name="Zouine M."/>
            <person name="Zahm M."/>
            <person name="Kreplak J."/>
            <person name="Mayjonade B."/>
            <person name="Satge C."/>
            <person name="Perez M."/>
            <person name="Cauet S."/>
            <person name="Marande W."/>
            <person name="Chantry-Darmon C."/>
            <person name="Lopez-Roques C."/>
            <person name="Bouchez O."/>
            <person name="Berard A."/>
            <person name="Debelle F."/>
            <person name="Munos S."/>
            <person name="Bendahmane A."/>
            <person name="Berges H."/>
            <person name="Niebel A."/>
            <person name="Buitink J."/>
            <person name="Frugier F."/>
            <person name="Benhamed M."/>
            <person name="Crespi M."/>
            <person name="Gouzy J."/>
            <person name="Gamas P."/>
        </authorList>
    </citation>
    <scope>NUCLEOTIDE SEQUENCE [LARGE SCALE GENOMIC DNA]</scope>
    <source>
        <strain evidence="5">cv. Jemalong A17</strain>
    </source>
</reference>
<dbReference type="Gramene" id="rna5777">
    <property type="protein sequence ID" value="RHN81697.1"/>
    <property type="gene ID" value="gene5777"/>
</dbReference>
<name>G7J137_MEDTR</name>
<dbReference type="Proteomes" id="UP000265566">
    <property type="component" value="Chromosome 1"/>
</dbReference>
<reference evidence="1 4" key="1">
    <citation type="journal article" date="2011" name="Nature">
        <title>The Medicago genome provides insight into the evolution of rhizobial symbioses.</title>
        <authorList>
            <person name="Young N.D."/>
            <person name="Debelle F."/>
            <person name="Oldroyd G.E."/>
            <person name="Geurts R."/>
            <person name="Cannon S.B."/>
            <person name="Udvardi M.K."/>
            <person name="Benedito V.A."/>
            <person name="Mayer K.F."/>
            <person name="Gouzy J."/>
            <person name="Schoof H."/>
            <person name="Van de Peer Y."/>
            <person name="Proost S."/>
            <person name="Cook D.R."/>
            <person name="Meyers B.C."/>
            <person name="Spannagl M."/>
            <person name="Cheung F."/>
            <person name="De Mita S."/>
            <person name="Krishnakumar V."/>
            <person name="Gundlach H."/>
            <person name="Zhou S."/>
            <person name="Mudge J."/>
            <person name="Bharti A.K."/>
            <person name="Murray J.D."/>
            <person name="Naoumkina M.A."/>
            <person name="Rosen B."/>
            <person name="Silverstein K.A."/>
            <person name="Tang H."/>
            <person name="Rombauts S."/>
            <person name="Zhao P.X."/>
            <person name="Zhou P."/>
            <person name="Barbe V."/>
            <person name="Bardou P."/>
            <person name="Bechner M."/>
            <person name="Bellec A."/>
            <person name="Berger A."/>
            <person name="Berges H."/>
            <person name="Bidwell S."/>
            <person name="Bisseling T."/>
            <person name="Choisne N."/>
            <person name="Couloux A."/>
            <person name="Denny R."/>
            <person name="Deshpande S."/>
            <person name="Dai X."/>
            <person name="Doyle J.J."/>
            <person name="Dudez A.M."/>
            <person name="Farmer A.D."/>
            <person name="Fouteau S."/>
            <person name="Franken C."/>
            <person name="Gibelin C."/>
            <person name="Gish J."/>
            <person name="Goldstein S."/>
            <person name="Gonzalez A.J."/>
            <person name="Green P.J."/>
            <person name="Hallab A."/>
            <person name="Hartog M."/>
            <person name="Hua A."/>
            <person name="Humphray S.J."/>
            <person name="Jeong D.H."/>
            <person name="Jing Y."/>
            <person name="Jocker A."/>
            <person name="Kenton S.M."/>
            <person name="Kim D.J."/>
            <person name="Klee K."/>
            <person name="Lai H."/>
            <person name="Lang C."/>
            <person name="Lin S."/>
            <person name="Macmil S.L."/>
            <person name="Magdelenat G."/>
            <person name="Matthews L."/>
            <person name="McCorrison J."/>
            <person name="Monaghan E.L."/>
            <person name="Mun J.H."/>
            <person name="Najar F.Z."/>
            <person name="Nicholson C."/>
            <person name="Noirot C."/>
            <person name="O'Bleness M."/>
            <person name="Paule C.R."/>
            <person name="Poulain J."/>
            <person name="Prion F."/>
            <person name="Qin B."/>
            <person name="Qu C."/>
            <person name="Retzel E.F."/>
            <person name="Riddle C."/>
            <person name="Sallet E."/>
            <person name="Samain S."/>
            <person name="Samson N."/>
            <person name="Sanders I."/>
            <person name="Saurat O."/>
            <person name="Scarpelli C."/>
            <person name="Schiex T."/>
            <person name="Segurens B."/>
            <person name="Severin A.J."/>
            <person name="Sherrier D.J."/>
            <person name="Shi R."/>
            <person name="Sims S."/>
            <person name="Singer S.R."/>
            <person name="Sinharoy S."/>
            <person name="Sterck L."/>
            <person name="Viollet A."/>
            <person name="Wang B.B."/>
            <person name="Wang K."/>
            <person name="Wang M."/>
            <person name="Wang X."/>
            <person name="Warfsmann J."/>
            <person name="Weissenbach J."/>
            <person name="White D.D."/>
            <person name="White J.D."/>
            <person name="Wiley G.B."/>
            <person name="Wincker P."/>
            <person name="Xing Y."/>
            <person name="Yang L."/>
            <person name="Yao Z."/>
            <person name="Ying F."/>
            <person name="Zhai J."/>
            <person name="Zhou L."/>
            <person name="Zuber A."/>
            <person name="Denarie J."/>
            <person name="Dixon R.A."/>
            <person name="May G.D."/>
            <person name="Schwartz D.C."/>
            <person name="Rogers J."/>
            <person name="Quetier F."/>
            <person name="Town C.D."/>
            <person name="Roe B.A."/>
        </authorList>
    </citation>
    <scope>NUCLEOTIDE SEQUENCE [LARGE SCALE GENOMIC DNA]</scope>
    <source>
        <strain evidence="1">A17</strain>
        <strain evidence="3 4">cv. Jemalong A17</strain>
    </source>
</reference>
<evidence type="ECO:0000313" key="3">
    <source>
        <dbReference type="EnsemblPlants" id="AES62368"/>
    </source>
</evidence>
<organism evidence="1 4">
    <name type="scientific">Medicago truncatula</name>
    <name type="common">Barrel medic</name>
    <name type="synonym">Medicago tribuloides</name>
    <dbReference type="NCBI Taxonomy" id="3880"/>
    <lineage>
        <taxon>Eukaryota</taxon>
        <taxon>Viridiplantae</taxon>
        <taxon>Streptophyta</taxon>
        <taxon>Embryophyta</taxon>
        <taxon>Tracheophyta</taxon>
        <taxon>Spermatophyta</taxon>
        <taxon>Magnoliopsida</taxon>
        <taxon>eudicotyledons</taxon>
        <taxon>Gunneridae</taxon>
        <taxon>Pentapetalae</taxon>
        <taxon>rosids</taxon>
        <taxon>fabids</taxon>
        <taxon>Fabales</taxon>
        <taxon>Fabaceae</taxon>
        <taxon>Papilionoideae</taxon>
        <taxon>50 kb inversion clade</taxon>
        <taxon>NPAAA clade</taxon>
        <taxon>Hologalegina</taxon>
        <taxon>IRL clade</taxon>
        <taxon>Trifolieae</taxon>
        <taxon>Medicago</taxon>
    </lineage>
</organism>
<dbReference type="EnsemblPlants" id="AES62368">
    <property type="protein sequence ID" value="AES62368"/>
    <property type="gene ID" value="MTR_1g098930"/>
</dbReference>
<evidence type="ECO:0000313" key="4">
    <source>
        <dbReference type="Proteomes" id="UP000002051"/>
    </source>
</evidence>
<reference evidence="3" key="3">
    <citation type="submission" date="2015-04" db="UniProtKB">
        <authorList>
            <consortium name="EnsemblPlants"/>
        </authorList>
    </citation>
    <scope>IDENTIFICATION</scope>
    <source>
        <strain evidence="3">cv. Jemalong A17</strain>
    </source>
</reference>
<evidence type="ECO:0000313" key="2">
    <source>
        <dbReference type="EMBL" id="RHN81697.1"/>
    </source>
</evidence>
<evidence type="ECO:0000313" key="5">
    <source>
        <dbReference type="Proteomes" id="UP000265566"/>
    </source>
</evidence>
<proteinExistence type="predicted"/>
<dbReference type="HOGENOM" id="CLU_2310194_0_0_1"/>
<dbReference type="EMBL" id="CM001217">
    <property type="protein sequence ID" value="AES62368.1"/>
    <property type="molecule type" value="Genomic_DNA"/>
</dbReference>
<dbReference type="Proteomes" id="UP000002051">
    <property type="component" value="Unassembled WGS sequence"/>
</dbReference>
<accession>G7J137</accession>
<dbReference type="PaxDb" id="3880-AES62368"/>
<dbReference type="AlphaFoldDB" id="G7J137"/>
<sequence length="100" mass="11394">MYTKKPKLTTKFKSKDRNYVCIFQTTIASSDTYKPNNSPNYVPITLINYTNTRANRPSKIRGKKSTILSGQTRRRIDNSELGFGKSKLGTINNSKLRFGI</sequence>
<protein>
    <submittedName>
        <fullName evidence="1 3">Uncharacterized protein</fullName>
    </submittedName>
</protein>
<keyword evidence="4" id="KW-1185">Reference proteome</keyword>